<dbReference type="EMBL" id="CCMZ01000067">
    <property type="protein sequence ID" value="CDX27989.1"/>
    <property type="molecule type" value="Genomic_DNA"/>
</dbReference>
<feature type="region of interest" description="Disordered" evidence="1">
    <location>
        <begin position="1"/>
        <end position="25"/>
    </location>
</feature>
<proteinExistence type="predicted"/>
<sequence length="173" mass="18069">MAQRPASQETCHRHELTGRGVPGGDAGTGLSAGSSIILPSPFWKVTEMLDASSHRIIVCSLCRDSATGLRSGEDLCADLRSRLAQTSASSFAVETVDCMAGCSRPLTVAFNAHGKAGYLFGSIDSGTDVGALVEFARLYASLAGGWCSSDQRPARLAGKILARIPAGGREQVR</sequence>
<evidence type="ECO:0000313" key="3">
    <source>
        <dbReference type="Proteomes" id="UP000045285"/>
    </source>
</evidence>
<name>A0A090EIC6_MESPL</name>
<evidence type="ECO:0000313" key="2">
    <source>
        <dbReference type="EMBL" id="CDX27989.1"/>
    </source>
</evidence>
<dbReference type="AlphaFoldDB" id="A0A090EIC6"/>
<dbReference type="Proteomes" id="UP000045285">
    <property type="component" value="Unassembled WGS sequence"/>
</dbReference>
<accession>A0A090EIC6</accession>
<evidence type="ECO:0000256" key="1">
    <source>
        <dbReference type="SAM" id="MobiDB-lite"/>
    </source>
</evidence>
<dbReference type="Pfam" id="PF07845">
    <property type="entry name" value="DUF1636"/>
    <property type="match status" value="1"/>
</dbReference>
<keyword evidence="3" id="KW-1185">Reference proteome</keyword>
<dbReference type="InterPro" id="IPR012863">
    <property type="entry name" value="DUF1636"/>
</dbReference>
<reference evidence="3" key="1">
    <citation type="submission" date="2014-08" db="EMBL/GenBank/DDBJ databases">
        <authorList>
            <person name="Moulin L."/>
        </authorList>
    </citation>
    <scope>NUCLEOTIDE SEQUENCE [LARGE SCALE GENOMIC DNA]</scope>
</reference>
<organism evidence="2 3">
    <name type="scientific">Mesorhizobium plurifarium</name>
    <dbReference type="NCBI Taxonomy" id="69974"/>
    <lineage>
        <taxon>Bacteria</taxon>
        <taxon>Pseudomonadati</taxon>
        <taxon>Pseudomonadota</taxon>
        <taxon>Alphaproteobacteria</taxon>
        <taxon>Hyphomicrobiales</taxon>
        <taxon>Phyllobacteriaceae</taxon>
        <taxon>Mesorhizobium</taxon>
    </lineage>
</organism>
<evidence type="ECO:0008006" key="4">
    <source>
        <dbReference type="Google" id="ProtNLM"/>
    </source>
</evidence>
<gene>
    <name evidence="2" type="ORF">MPL3356_70412</name>
</gene>
<protein>
    <recommendedName>
        <fullName evidence="4">DUF1636 domain-containing protein</fullName>
    </recommendedName>
</protein>
<dbReference type="STRING" id="69974.MPLDJ20_110463"/>